<feature type="region of interest" description="Disordered" evidence="1">
    <location>
        <begin position="1"/>
        <end position="44"/>
    </location>
</feature>
<gene>
    <name evidence="2" type="ORF">HPLM_LOCUS12843</name>
</gene>
<dbReference type="EMBL" id="UZAF01017994">
    <property type="protein sequence ID" value="VDO46902.1"/>
    <property type="molecule type" value="Genomic_DNA"/>
</dbReference>
<dbReference type="AlphaFoldDB" id="A0A0N4WNI6"/>
<evidence type="ECO:0000313" key="4">
    <source>
        <dbReference type="WBParaSite" id="HPLM_0001285101-mRNA-1"/>
    </source>
</evidence>
<name>A0A0N4WNI6_HAEPC</name>
<feature type="region of interest" description="Disordered" evidence="1">
    <location>
        <begin position="62"/>
        <end position="81"/>
    </location>
</feature>
<proteinExistence type="predicted"/>
<sequence>MPSQPIYSPSIVRTYSDGPVQVRPRQAAPNRPPLSPTFGDPPPRTNLATQCLHRTLLLRSSTRTATSPSTGSLSPGIHSAPSELVHKPIDEEEVVARPNLLKLEEITPFSIHAERRVSECLTIASHWSTTNSGFVQFIDLSIDRYLNFCAMYVQYK</sequence>
<dbReference type="Proteomes" id="UP000268014">
    <property type="component" value="Unassembled WGS sequence"/>
</dbReference>
<reference evidence="4" key="1">
    <citation type="submission" date="2017-02" db="UniProtKB">
        <authorList>
            <consortium name="WormBaseParasite"/>
        </authorList>
    </citation>
    <scope>IDENTIFICATION</scope>
</reference>
<accession>A0A0N4WNI6</accession>
<protein>
    <submittedName>
        <fullName evidence="2 4">Uncharacterized protein</fullName>
    </submittedName>
</protein>
<feature type="compositionally biased region" description="Low complexity" evidence="1">
    <location>
        <begin position="62"/>
        <end position="72"/>
    </location>
</feature>
<keyword evidence="3" id="KW-1185">Reference proteome</keyword>
<evidence type="ECO:0000256" key="1">
    <source>
        <dbReference type="SAM" id="MobiDB-lite"/>
    </source>
</evidence>
<organism evidence="4">
    <name type="scientific">Haemonchus placei</name>
    <name type="common">Barber's pole worm</name>
    <dbReference type="NCBI Taxonomy" id="6290"/>
    <lineage>
        <taxon>Eukaryota</taxon>
        <taxon>Metazoa</taxon>
        <taxon>Ecdysozoa</taxon>
        <taxon>Nematoda</taxon>
        <taxon>Chromadorea</taxon>
        <taxon>Rhabditida</taxon>
        <taxon>Rhabditina</taxon>
        <taxon>Rhabditomorpha</taxon>
        <taxon>Strongyloidea</taxon>
        <taxon>Trichostrongylidae</taxon>
        <taxon>Haemonchus</taxon>
    </lineage>
</organism>
<feature type="compositionally biased region" description="Pro residues" evidence="1">
    <location>
        <begin position="30"/>
        <end position="44"/>
    </location>
</feature>
<feature type="compositionally biased region" description="Polar residues" evidence="1">
    <location>
        <begin position="1"/>
        <end position="13"/>
    </location>
</feature>
<dbReference type="WBParaSite" id="HPLM_0001285101-mRNA-1">
    <property type="protein sequence ID" value="HPLM_0001285101-mRNA-1"/>
    <property type="gene ID" value="HPLM_0001285101"/>
</dbReference>
<evidence type="ECO:0000313" key="2">
    <source>
        <dbReference type="EMBL" id="VDO46902.1"/>
    </source>
</evidence>
<reference evidence="2 3" key="2">
    <citation type="submission" date="2018-11" db="EMBL/GenBank/DDBJ databases">
        <authorList>
            <consortium name="Pathogen Informatics"/>
        </authorList>
    </citation>
    <scope>NUCLEOTIDE SEQUENCE [LARGE SCALE GENOMIC DNA]</scope>
    <source>
        <strain evidence="2 3">MHpl1</strain>
    </source>
</reference>
<evidence type="ECO:0000313" key="3">
    <source>
        <dbReference type="Proteomes" id="UP000268014"/>
    </source>
</evidence>